<evidence type="ECO:0000313" key="7">
    <source>
        <dbReference type="Proteomes" id="UP000663866"/>
    </source>
</evidence>
<dbReference type="Proteomes" id="UP000663842">
    <property type="component" value="Unassembled WGS sequence"/>
</dbReference>
<evidence type="ECO:0000313" key="5">
    <source>
        <dbReference type="EMBL" id="CAF3720510.1"/>
    </source>
</evidence>
<dbReference type="Proteomes" id="UP000663866">
    <property type="component" value="Unassembled WGS sequence"/>
</dbReference>
<dbReference type="EMBL" id="CAJOBF010000005">
    <property type="protein sequence ID" value="CAF3720510.1"/>
    <property type="molecule type" value="Genomic_DNA"/>
</dbReference>
<protein>
    <submittedName>
        <fullName evidence="6">Uncharacterized protein</fullName>
    </submittedName>
</protein>
<dbReference type="Proteomes" id="UP000663887">
    <property type="component" value="Unassembled WGS sequence"/>
</dbReference>
<organism evidence="6 7">
    <name type="scientific">Rotaria magnacalcarata</name>
    <dbReference type="NCBI Taxonomy" id="392030"/>
    <lineage>
        <taxon>Eukaryota</taxon>
        <taxon>Metazoa</taxon>
        <taxon>Spiralia</taxon>
        <taxon>Gnathifera</taxon>
        <taxon>Rotifera</taxon>
        <taxon>Eurotatoria</taxon>
        <taxon>Bdelloidea</taxon>
        <taxon>Philodinida</taxon>
        <taxon>Philodinidae</taxon>
        <taxon>Rotaria</taxon>
    </lineage>
</organism>
<evidence type="ECO:0000313" key="4">
    <source>
        <dbReference type="EMBL" id="CAF2170320.1"/>
    </source>
</evidence>
<feature type="coiled-coil region" evidence="1">
    <location>
        <begin position="118"/>
        <end position="148"/>
    </location>
</feature>
<dbReference type="EMBL" id="CAJNRG010015511">
    <property type="protein sequence ID" value="CAF2170320.1"/>
    <property type="molecule type" value="Genomic_DNA"/>
</dbReference>
<comment type="caution">
    <text evidence="6">The sequence shown here is derived from an EMBL/GenBank/DDBJ whole genome shotgun (WGS) entry which is preliminary data.</text>
</comment>
<gene>
    <name evidence="6" type="ORF">OVN521_LOCUS10661</name>
    <name evidence="5" type="ORF">UXM345_LOCUS170</name>
    <name evidence="3" type="ORF">WKI299_LOCUS27990</name>
    <name evidence="4" type="ORF">XDN619_LOCUS31162</name>
</gene>
<feature type="region of interest" description="Disordered" evidence="2">
    <location>
        <begin position="1"/>
        <end position="41"/>
    </location>
</feature>
<reference evidence="6" key="1">
    <citation type="submission" date="2021-02" db="EMBL/GenBank/DDBJ databases">
        <authorList>
            <person name="Nowell W R."/>
        </authorList>
    </citation>
    <scope>NUCLEOTIDE SEQUENCE</scope>
</reference>
<evidence type="ECO:0000256" key="2">
    <source>
        <dbReference type="SAM" id="MobiDB-lite"/>
    </source>
</evidence>
<dbReference type="Proteomes" id="UP000663856">
    <property type="component" value="Unassembled WGS sequence"/>
</dbReference>
<proteinExistence type="predicted"/>
<feature type="region of interest" description="Disordered" evidence="2">
    <location>
        <begin position="228"/>
        <end position="247"/>
    </location>
</feature>
<evidence type="ECO:0000313" key="6">
    <source>
        <dbReference type="EMBL" id="CAF3922393.1"/>
    </source>
</evidence>
<accession>A0A819IZR5</accession>
<dbReference type="AlphaFoldDB" id="A0A819IZR5"/>
<keyword evidence="1" id="KW-0175">Coiled coil</keyword>
<name>A0A819IZR5_9BILA</name>
<sequence length="247" mass="26622">MAEEVLQNATTDDVNQQDDQERSVDPSYSLNEPAIMDTSNREQHMNVVDDATLQTVLSSMTEPQVNDFLEELNKTGKAYLPGIGQTIELLTVPAPPETLPASSTVSTVPSPQVSQTSAEILLQELTSAEILLQELTSAEILLQELTSLIQQPPVDIVHFCIEHKAIPQTIDTKSSIHIGSLGSRQTHTANSFGGTSVIGGGGGSRPATAVKSTITPSGGATIRKTLQQQQQQTINDDRMFFERPTTV</sequence>
<evidence type="ECO:0000256" key="1">
    <source>
        <dbReference type="SAM" id="Coils"/>
    </source>
</evidence>
<keyword evidence="7" id="KW-1185">Reference proteome</keyword>
<dbReference type="EMBL" id="CAJOBG010001372">
    <property type="protein sequence ID" value="CAF3922393.1"/>
    <property type="molecule type" value="Genomic_DNA"/>
</dbReference>
<dbReference type="EMBL" id="CAJNRF010012295">
    <property type="protein sequence ID" value="CAF2139300.1"/>
    <property type="molecule type" value="Genomic_DNA"/>
</dbReference>
<feature type="region of interest" description="Disordered" evidence="2">
    <location>
        <begin position="187"/>
        <end position="206"/>
    </location>
</feature>
<evidence type="ECO:0000313" key="3">
    <source>
        <dbReference type="EMBL" id="CAF2139300.1"/>
    </source>
</evidence>